<dbReference type="InterPro" id="IPR011333">
    <property type="entry name" value="SKP1/BTB/POZ_sf"/>
</dbReference>
<dbReference type="InterPro" id="IPR000210">
    <property type="entry name" value="BTB/POZ_dom"/>
</dbReference>
<dbReference type="GO" id="GO:0005829">
    <property type="term" value="C:cytosol"/>
    <property type="evidence" value="ECO:0007669"/>
    <property type="project" value="TreeGrafter"/>
</dbReference>
<dbReference type="PANTHER" id="PTHR45774">
    <property type="entry name" value="BTB/POZ DOMAIN-CONTAINING"/>
    <property type="match status" value="1"/>
</dbReference>
<evidence type="ECO:0000259" key="2">
    <source>
        <dbReference type="PROSITE" id="PS50097"/>
    </source>
</evidence>
<feature type="compositionally biased region" description="Polar residues" evidence="1">
    <location>
        <begin position="36"/>
        <end position="50"/>
    </location>
</feature>
<dbReference type="Pfam" id="PF00651">
    <property type="entry name" value="BTB"/>
    <property type="match status" value="1"/>
</dbReference>
<dbReference type="PANTHER" id="PTHR45774:SF4">
    <property type="entry name" value="AXUNDEAD, ISOFORM F"/>
    <property type="match status" value="1"/>
</dbReference>
<feature type="domain" description="BTB" evidence="2">
    <location>
        <begin position="109"/>
        <end position="201"/>
    </location>
</feature>
<evidence type="ECO:0000313" key="3">
    <source>
        <dbReference type="EMBL" id="KAK7103880.1"/>
    </source>
</evidence>
<dbReference type="AlphaFoldDB" id="A0AAN9GEI0"/>
<dbReference type="Gene3D" id="3.30.710.10">
    <property type="entry name" value="Potassium Channel Kv1.1, Chain A"/>
    <property type="match status" value="1"/>
</dbReference>
<dbReference type="Proteomes" id="UP001374579">
    <property type="component" value="Unassembled WGS sequence"/>
</dbReference>
<dbReference type="EMBL" id="JBAMIC010000008">
    <property type="protein sequence ID" value="KAK7103880.1"/>
    <property type="molecule type" value="Genomic_DNA"/>
</dbReference>
<proteinExistence type="predicted"/>
<dbReference type="PROSITE" id="PS50097">
    <property type="entry name" value="BTB"/>
    <property type="match status" value="1"/>
</dbReference>
<sequence length="262" mass="29517">MNFTDSRSCLVDNEIISAGFGSEGSEGGYSMEQDWDSCSNHSNATASSGASDDPRPPSPRQHSHQQHRHQQQQQHQQPALSGGEEVMFYNSTKALWDSLAYITSMPEMCDVIFHVGRTRQPVYGVKSLLSVRSRVMYLRILHAQRTSSAPQKKSWKKLRHFGNRDVTLNDGKVHIDVADYDATVFSQLIDFLHCGRVTVDVSTALGLFCAASEYQVQDLRTACWDFVERCAQRGHAHFLLTSGRSYLGRPCLEKLSRKFLKT</sequence>
<feature type="compositionally biased region" description="Basic residues" evidence="1">
    <location>
        <begin position="61"/>
        <end position="70"/>
    </location>
</feature>
<reference evidence="3 4" key="1">
    <citation type="submission" date="2024-02" db="EMBL/GenBank/DDBJ databases">
        <title>Chromosome-scale genome assembly of the rough periwinkle Littorina saxatilis.</title>
        <authorList>
            <person name="De Jode A."/>
            <person name="Faria R."/>
            <person name="Formenti G."/>
            <person name="Sims Y."/>
            <person name="Smith T.P."/>
            <person name="Tracey A."/>
            <person name="Wood J.M.D."/>
            <person name="Zagrodzka Z.B."/>
            <person name="Johannesson K."/>
            <person name="Butlin R.K."/>
            <person name="Leder E.H."/>
        </authorList>
    </citation>
    <scope>NUCLEOTIDE SEQUENCE [LARGE SCALE GENOMIC DNA]</scope>
    <source>
        <strain evidence="3">Snail1</strain>
        <tissue evidence="3">Muscle</tissue>
    </source>
</reference>
<keyword evidence="4" id="KW-1185">Reference proteome</keyword>
<gene>
    <name evidence="3" type="ORF">V1264_018686</name>
</gene>
<protein>
    <recommendedName>
        <fullName evidence="2">BTB domain-containing protein</fullName>
    </recommendedName>
</protein>
<dbReference type="SMART" id="SM00225">
    <property type="entry name" value="BTB"/>
    <property type="match status" value="1"/>
</dbReference>
<feature type="region of interest" description="Disordered" evidence="1">
    <location>
        <begin position="20"/>
        <end position="80"/>
    </location>
</feature>
<dbReference type="GO" id="GO:0022008">
    <property type="term" value="P:neurogenesis"/>
    <property type="evidence" value="ECO:0007669"/>
    <property type="project" value="TreeGrafter"/>
</dbReference>
<evidence type="ECO:0000256" key="1">
    <source>
        <dbReference type="SAM" id="MobiDB-lite"/>
    </source>
</evidence>
<name>A0AAN9GEI0_9CAEN</name>
<evidence type="ECO:0000313" key="4">
    <source>
        <dbReference type="Proteomes" id="UP001374579"/>
    </source>
</evidence>
<accession>A0AAN9GEI0</accession>
<organism evidence="3 4">
    <name type="scientific">Littorina saxatilis</name>
    <dbReference type="NCBI Taxonomy" id="31220"/>
    <lineage>
        <taxon>Eukaryota</taxon>
        <taxon>Metazoa</taxon>
        <taxon>Spiralia</taxon>
        <taxon>Lophotrochozoa</taxon>
        <taxon>Mollusca</taxon>
        <taxon>Gastropoda</taxon>
        <taxon>Caenogastropoda</taxon>
        <taxon>Littorinimorpha</taxon>
        <taxon>Littorinoidea</taxon>
        <taxon>Littorinidae</taxon>
        <taxon>Littorina</taxon>
    </lineage>
</organism>
<dbReference type="SUPFAM" id="SSF54695">
    <property type="entry name" value="POZ domain"/>
    <property type="match status" value="1"/>
</dbReference>
<comment type="caution">
    <text evidence="3">The sequence shown here is derived from an EMBL/GenBank/DDBJ whole genome shotgun (WGS) entry which is preliminary data.</text>
</comment>